<proteinExistence type="predicted"/>
<accession>S4ASH7</accession>
<comment type="caution">
    <text evidence="3">The sequence shown here is derived from an EMBL/GenBank/DDBJ whole genome shotgun (WGS) entry which is preliminary data.</text>
</comment>
<dbReference type="AlphaFoldDB" id="S4ASH7"/>
<dbReference type="GO" id="GO:0016787">
    <property type="term" value="F:hydrolase activity"/>
    <property type="evidence" value="ECO:0007669"/>
    <property type="project" value="UniProtKB-KW"/>
</dbReference>
<organism evidence="3 4">
    <name type="scientific">Streptomyces aurantiacus JA 4570</name>
    <dbReference type="NCBI Taxonomy" id="1286094"/>
    <lineage>
        <taxon>Bacteria</taxon>
        <taxon>Bacillati</taxon>
        <taxon>Actinomycetota</taxon>
        <taxon>Actinomycetes</taxon>
        <taxon>Kitasatosporales</taxon>
        <taxon>Streptomycetaceae</taxon>
        <taxon>Streptomyces</taxon>
        <taxon>Streptomyces aurantiacus group</taxon>
    </lineage>
</organism>
<evidence type="ECO:0000256" key="1">
    <source>
        <dbReference type="ARBA" id="ARBA00022801"/>
    </source>
</evidence>
<feature type="domain" description="AB hydrolase-1" evidence="2">
    <location>
        <begin position="49"/>
        <end position="155"/>
    </location>
</feature>
<dbReference type="SUPFAM" id="SSF53474">
    <property type="entry name" value="alpha/beta-Hydrolases"/>
    <property type="match status" value="1"/>
</dbReference>
<sequence>MRETGMTEAVTHVWTDEELARSLEGGFTSAHADVNGTRLHYVSGGSGEPLVLLGGWPQTWWQFHKIMPELARHYRVIAVDLRGMGGSAKPEGGYDKKTMARDVRELVRHLGHDSAHLAGHDIGAMVAYAYAANHPEATRRVALLDVAHPDEQMWQLPLLPEAGADWHDRPGIYLWWFAFNQVKGLPEQLLAGRFDLLHDWLFDYQLKDPASIGEAARAVYAHAYSTADAVRAGNGWYQAFTQDIADFATYERVEAPILGLGGETNYPYLRDRLSVHGTDVRVLAVPDSGHYLAEEQPERVTKELVEFFA</sequence>
<keyword evidence="1 3" id="KW-0378">Hydrolase</keyword>
<protein>
    <submittedName>
        <fullName evidence="3">Putative Soluble epoxide hydrolase</fullName>
    </submittedName>
</protein>
<dbReference type="Proteomes" id="UP000014629">
    <property type="component" value="Unassembled WGS sequence"/>
</dbReference>
<dbReference type="PRINTS" id="PR00111">
    <property type="entry name" value="ABHYDROLASE"/>
</dbReference>
<dbReference type="PATRIC" id="fig|1286094.4.peg.2540"/>
<dbReference type="Pfam" id="PF00561">
    <property type="entry name" value="Abhydrolase_1"/>
    <property type="match status" value="1"/>
</dbReference>
<dbReference type="EMBL" id="AOPZ01000102">
    <property type="protein sequence ID" value="EPH44367.1"/>
    <property type="molecule type" value="Genomic_DNA"/>
</dbReference>
<name>S4ASH7_9ACTN</name>
<dbReference type="InterPro" id="IPR000639">
    <property type="entry name" value="Epox_hydrolase-like"/>
</dbReference>
<dbReference type="PANTHER" id="PTHR43329">
    <property type="entry name" value="EPOXIDE HYDROLASE"/>
    <property type="match status" value="1"/>
</dbReference>
<gene>
    <name evidence="3" type="ORF">STRAU_2567</name>
</gene>
<reference evidence="3 4" key="1">
    <citation type="submission" date="2013-02" db="EMBL/GenBank/DDBJ databases">
        <title>Draft Genome Sequence of Streptomyces aurantiacus, Which Produces Setomimycin.</title>
        <authorList>
            <person name="Gruening B.A."/>
            <person name="Praeg A."/>
            <person name="Erxleben A."/>
            <person name="Guenther S."/>
            <person name="Mueller M."/>
        </authorList>
    </citation>
    <scope>NUCLEOTIDE SEQUENCE [LARGE SCALE GENOMIC DNA]</scope>
    <source>
        <strain evidence="3 4">JA 4570</strain>
    </source>
</reference>
<dbReference type="InterPro" id="IPR029058">
    <property type="entry name" value="AB_hydrolase_fold"/>
</dbReference>
<evidence type="ECO:0000259" key="2">
    <source>
        <dbReference type="Pfam" id="PF00561"/>
    </source>
</evidence>
<evidence type="ECO:0000313" key="4">
    <source>
        <dbReference type="Proteomes" id="UP000014629"/>
    </source>
</evidence>
<dbReference type="InterPro" id="IPR000073">
    <property type="entry name" value="AB_hydrolase_1"/>
</dbReference>
<dbReference type="PRINTS" id="PR00412">
    <property type="entry name" value="EPOXHYDRLASE"/>
</dbReference>
<keyword evidence="4" id="KW-1185">Reference proteome</keyword>
<dbReference type="Gene3D" id="3.40.50.1820">
    <property type="entry name" value="alpha/beta hydrolase"/>
    <property type="match status" value="1"/>
</dbReference>
<dbReference type="OrthoDB" id="3507586at2"/>
<evidence type="ECO:0000313" key="3">
    <source>
        <dbReference type="EMBL" id="EPH44367.1"/>
    </source>
</evidence>